<dbReference type="GO" id="GO:0043169">
    <property type="term" value="F:cation binding"/>
    <property type="evidence" value="ECO:0007669"/>
    <property type="project" value="InterPro"/>
</dbReference>
<dbReference type="EMBL" id="BQKE01000001">
    <property type="protein sequence ID" value="GJM62323.1"/>
    <property type="molecule type" value="Genomic_DNA"/>
</dbReference>
<dbReference type="AlphaFoldDB" id="A0AAN5AMY2"/>
<dbReference type="GO" id="GO:0005737">
    <property type="term" value="C:cytoplasm"/>
    <property type="evidence" value="ECO:0007669"/>
    <property type="project" value="TreeGrafter"/>
</dbReference>
<evidence type="ECO:0000256" key="8">
    <source>
        <dbReference type="PIRSR" id="PIRSR000463-1"/>
    </source>
</evidence>
<evidence type="ECO:0000259" key="9">
    <source>
        <dbReference type="SMART" id="SM00642"/>
    </source>
</evidence>
<keyword evidence="5" id="KW-0328">Glycosyltransferase</keyword>
<dbReference type="InterPro" id="IPR014756">
    <property type="entry name" value="Ig_E-set"/>
</dbReference>
<dbReference type="InterPro" id="IPR013783">
    <property type="entry name" value="Ig-like_fold"/>
</dbReference>
<evidence type="ECO:0000256" key="5">
    <source>
        <dbReference type="ARBA" id="ARBA00022676"/>
    </source>
</evidence>
<protein>
    <recommendedName>
        <fullName evidence="4">1,4-alpha-glucan branching enzyme</fullName>
        <ecNumber evidence="4">2.4.1.18</ecNumber>
    </recommendedName>
</protein>
<dbReference type="InterPro" id="IPR004193">
    <property type="entry name" value="Glyco_hydro_13_N"/>
</dbReference>
<keyword evidence="6" id="KW-0808">Transferase</keyword>
<dbReference type="SUPFAM" id="SSF51011">
    <property type="entry name" value="Glycosyl hydrolase domain"/>
    <property type="match status" value="1"/>
</dbReference>
<dbReference type="InterPro" id="IPR037439">
    <property type="entry name" value="Branching_enzy"/>
</dbReference>
<evidence type="ECO:0000313" key="10">
    <source>
        <dbReference type="EMBL" id="GJM62323.1"/>
    </source>
</evidence>
<comment type="caution">
    <text evidence="10">The sequence shown here is derived from an EMBL/GenBank/DDBJ whole genome shotgun (WGS) entry which is preliminary data.</text>
</comment>
<dbReference type="Gene3D" id="3.20.20.80">
    <property type="entry name" value="Glycosidases"/>
    <property type="match status" value="1"/>
</dbReference>
<reference evidence="10 11" key="1">
    <citation type="submission" date="2021-12" db="EMBL/GenBank/DDBJ databases">
        <title>Genome sequencing of bacteria with rrn-lacking chromosome and rrn-plasmid.</title>
        <authorList>
            <person name="Anda M."/>
            <person name="Iwasaki W."/>
        </authorList>
    </citation>
    <scope>NUCLEOTIDE SEQUENCE [LARGE SCALE GENOMIC DNA]</scope>
    <source>
        <strain evidence="10 11">NBRC 15940</strain>
    </source>
</reference>
<dbReference type="Gene3D" id="2.60.40.10">
    <property type="entry name" value="Immunoglobulins"/>
    <property type="match status" value="1"/>
</dbReference>
<dbReference type="CDD" id="cd11321">
    <property type="entry name" value="AmyAc_bac_euk_BE"/>
    <property type="match status" value="1"/>
</dbReference>
<dbReference type="CDD" id="cd02854">
    <property type="entry name" value="E_set_GBE_euk_N"/>
    <property type="match status" value="1"/>
</dbReference>
<organism evidence="10 11">
    <name type="scientific">Persicobacter diffluens</name>
    <dbReference type="NCBI Taxonomy" id="981"/>
    <lineage>
        <taxon>Bacteria</taxon>
        <taxon>Pseudomonadati</taxon>
        <taxon>Bacteroidota</taxon>
        <taxon>Cytophagia</taxon>
        <taxon>Cytophagales</taxon>
        <taxon>Persicobacteraceae</taxon>
        <taxon>Persicobacter</taxon>
    </lineage>
</organism>
<dbReference type="RefSeq" id="WP_338237619.1">
    <property type="nucleotide sequence ID" value="NZ_BQKE01000001.1"/>
</dbReference>
<gene>
    <name evidence="10" type="primary">glgB_1</name>
    <name evidence="10" type="ORF">PEDI_28750</name>
</gene>
<evidence type="ECO:0000313" key="11">
    <source>
        <dbReference type="Proteomes" id="UP001310022"/>
    </source>
</evidence>
<dbReference type="InterPro" id="IPR017853">
    <property type="entry name" value="GH"/>
</dbReference>
<comment type="function">
    <text evidence="2">Catalyzes the formation of the alpha-1,6-glucosidic linkages in glycogen by scission of a 1,4-alpha-linked oligosaccharide from growing alpha-1,4-glucan chains and the subsequent attachment of the oligosaccharide to the alpha-1,6 position.</text>
</comment>
<dbReference type="EC" id="2.4.1.18" evidence="4"/>
<dbReference type="InterPro" id="IPR013780">
    <property type="entry name" value="Glyco_hydro_b"/>
</dbReference>
<dbReference type="PANTHER" id="PTHR43651">
    <property type="entry name" value="1,4-ALPHA-GLUCAN-BRANCHING ENZYME"/>
    <property type="match status" value="1"/>
</dbReference>
<comment type="similarity">
    <text evidence="3">Belongs to the glycosyl hydrolase 13 family. GlgB subfamily.</text>
</comment>
<evidence type="ECO:0000256" key="3">
    <source>
        <dbReference type="ARBA" id="ARBA00009000"/>
    </source>
</evidence>
<dbReference type="Pfam" id="PF02806">
    <property type="entry name" value="Alpha-amylase_C"/>
    <property type="match status" value="1"/>
</dbReference>
<keyword evidence="7" id="KW-0119">Carbohydrate metabolism</keyword>
<accession>A0AAN5AMY2</accession>
<evidence type="ECO:0000256" key="1">
    <source>
        <dbReference type="ARBA" id="ARBA00000826"/>
    </source>
</evidence>
<feature type="active site" description="Proton donor" evidence="8">
    <location>
        <position position="388"/>
    </location>
</feature>
<dbReference type="Gene3D" id="2.60.40.1180">
    <property type="entry name" value="Golgi alpha-mannosidase II"/>
    <property type="match status" value="1"/>
</dbReference>
<name>A0AAN5AMY2_9BACT</name>
<comment type="catalytic activity">
    <reaction evidence="1">
        <text>Transfers a segment of a (1-&gt;4)-alpha-D-glucan chain to a primary hydroxy group in a similar glucan chain.</text>
        <dbReference type="EC" id="2.4.1.18"/>
    </reaction>
</comment>
<dbReference type="InterPro" id="IPR006047">
    <property type="entry name" value="GH13_cat_dom"/>
</dbReference>
<dbReference type="InterPro" id="IPR006048">
    <property type="entry name" value="A-amylase/branching_C"/>
</dbReference>
<dbReference type="Pfam" id="PF00128">
    <property type="entry name" value="Alpha-amylase"/>
    <property type="match status" value="1"/>
</dbReference>
<sequence length="673" mass="78152">MSKTTANKPKLVQDDPWLEPYTEEINGRISRFQSALKEIESASGSLVDFAGAYKEMGLHLDKRKKRWVYKEWAPEAHSLHLVGEFNHWNRESHPLSRGEGGIWEISLPEEELTENSLFKVQVVGNNGTWDRLPAYARLVEQDPETHLFSAVALNEKAFRWGDKSFSSKKQKKQPIIYEGHVGMGSEEAKVGSYREFADDILPRIKSLGYNTVQLMAIAEHPYYGSFGYHVSNFFAPSSRFGNPNDFKYLVNKAHKLDLAIVIDLVHSHAVKNLAEGINEFDGSDHQYFHAGGRGNHDAWDSKLFNYGKWEVKQFLLSNVRYWMEEYHVDGFRFDGITSLMYLHHGDHVSFDHYDKYFVDLVDWDALSYLQLANTLAHEINPEAITIAEDMSGMPGLCRPVKEGGLGFDFRLQMGIPDFWIKYLKHKNDEDWNVQELWSVMTNRRYQERSIAYAESHDQAIVGDKTVAFWLMDKEMYWHMSKEGENLIIDRGIALHKMIRLFTMSLGGEGYLNFMGNEFGHPEWIDFPREGNNWSYQHARRQWSLADAEYLKYHYLKDFDAAMIDVISQHKTLTVNPAEQLNLDEVNNTIIFKRGDLIFVFNFHPENAIPAYQFWVPEEGDYKIILSSDDPEYGGFNRVNTKMVYTTNEEQKLSIYLTNRTALVFQKVKKKKKK</sequence>
<dbReference type="Pfam" id="PF02922">
    <property type="entry name" value="CBM_48"/>
    <property type="match status" value="1"/>
</dbReference>
<evidence type="ECO:0000256" key="7">
    <source>
        <dbReference type="ARBA" id="ARBA00023277"/>
    </source>
</evidence>
<dbReference type="GO" id="GO:0004553">
    <property type="term" value="F:hydrolase activity, hydrolyzing O-glycosyl compounds"/>
    <property type="evidence" value="ECO:0007669"/>
    <property type="project" value="InterPro"/>
</dbReference>
<dbReference type="SUPFAM" id="SSF51445">
    <property type="entry name" value="(Trans)glycosidases"/>
    <property type="match status" value="1"/>
</dbReference>
<dbReference type="SMART" id="SM00642">
    <property type="entry name" value="Aamy"/>
    <property type="match status" value="1"/>
</dbReference>
<dbReference type="PIRSF" id="PIRSF000463">
    <property type="entry name" value="GlgB"/>
    <property type="match status" value="1"/>
</dbReference>
<evidence type="ECO:0000256" key="4">
    <source>
        <dbReference type="ARBA" id="ARBA00012541"/>
    </source>
</evidence>
<dbReference type="GO" id="GO:0003844">
    <property type="term" value="F:1,4-alpha-glucan branching enzyme activity"/>
    <property type="evidence" value="ECO:0007669"/>
    <property type="project" value="UniProtKB-EC"/>
</dbReference>
<proteinExistence type="inferred from homology"/>
<dbReference type="GO" id="GO:0005978">
    <property type="term" value="P:glycogen biosynthetic process"/>
    <property type="evidence" value="ECO:0007669"/>
    <property type="project" value="InterPro"/>
</dbReference>
<dbReference type="PANTHER" id="PTHR43651:SF3">
    <property type="entry name" value="1,4-ALPHA-GLUCAN-BRANCHING ENZYME"/>
    <property type="match status" value="1"/>
</dbReference>
<evidence type="ECO:0000256" key="6">
    <source>
        <dbReference type="ARBA" id="ARBA00022679"/>
    </source>
</evidence>
<keyword evidence="11" id="KW-1185">Reference proteome</keyword>
<feature type="domain" description="Glycosyl hydrolase family 13 catalytic" evidence="9">
    <location>
        <begin position="196"/>
        <end position="566"/>
    </location>
</feature>
<dbReference type="Proteomes" id="UP001310022">
    <property type="component" value="Unassembled WGS sequence"/>
</dbReference>
<evidence type="ECO:0000256" key="2">
    <source>
        <dbReference type="ARBA" id="ARBA00002953"/>
    </source>
</evidence>
<dbReference type="FunFam" id="3.20.20.80:FF:000001">
    <property type="entry name" value="1,4-alpha-glucan branching enzyme"/>
    <property type="match status" value="1"/>
</dbReference>
<feature type="active site" description="Nucleophile" evidence="8">
    <location>
        <position position="334"/>
    </location>
</feature>
<dbReference type="SUPFAM" id="SSF81296">
    <property type="entry name" value="E set domains"/>
    <property type="match status" value="1"/>
</dbReference>